<dbReference type="InterPro" id="IPR047175">
    <property type="entry name" value="CotS-like"/>
</dbReference>
<dbReference type="Proteomes" id="UP000054526">
    <property type="component" value="Unassembled WGS sequence"/>
</dbReference>
<sequence>MSLWSTIEKMYALQIKKTVKIQDVYLIQAASGSYCLKGYDFPEEDVRFIARVFSFLEERGFTRGQRVYATAEQDSYIRHGGVFYTVTNWVPGKRPLFRRRKDFKSAIRTLAKFHSMAAGFPKDEAPGGRIRYAGLHDEVSEYKKVLSRYKNTKHLVPACDEALYGLSQPKVLQAVEAEQNAAALVHGDYNYPNLIKDSRGKTHLIDFENTSLNARMKDLSHILHRNFLWNGSGMLRWVDYYDNKRPLNDNDLHLLHALLTAPYHVVRNIKIGGIRNAKSVTPSSQRLNKFQRELRELL</sequence>
<dbReference type="RefSeq" id="WP_041059973.1">
    <property type="nucleotide sequence ID" value="NZ_JXAL01000002.1"/>
</dbReference>
<dbReference type="Gene3D" id="3.90.1200.10">
    <property type="match status" value="1"/>
</dbReference>
<feature type="domain" description="Aminoglycoside phosphotransferase" evidence="1">
    <location>
        <begin position="22"/>
        <end position="226"/>
    </location>
</feature>
<name>A0ABR5A9N3_9BACL</name>
<evidence type="ECO:0000259" key="1">
    <source>
        <dbReference type="Pfam" id="PF01636"/>
    </source>
</evidence>
<dbReference type="PANTHER" id="PTHR39179:SF3">
    <property type="entry name" value="COTS-RELATED PROTEIN"/>
    <property type="match status" value="1"/>
</dbReference>
<dbReference type="Pfam" id="PF01636">
    <property type="entry name" value="APH"/>
    <property type="match status" value="1"/>
</dbReference>
<organism evidence="2 3">
    <name type="scientific">Cohnella kolymensis</name>
    <dbReference type="NCBI Taxonomy" id="1590652"/>
    <lineage>
        <taxon>Bacteria</taxon>
        <taxon>Bacillati</taxon>
        <taxon>Bacillota</taxon>
        <taxon>Bacilli</taxon>
        <taxon>Bacillales</taxon>
        <taxon>Paenibacillaceae</taxon>
        <taxon>Cohnella</taxon>
    </lineage>
</organism>
<dbReference type="InterPro" id="IPR011009">
    <property type="entry name" value="Kinase-like_dom_sf"/>
</dbReference>
<reference evidence="2 3" key="1">
    <citation type="submission" date="2014-12" db="EMBL/GenBank/DDBJ databases">
        <title>Draft genome sequence of Cohnella kolymensis strain B-2846.</title>
        <authorList>
            <person name="Karlyshev A.V."/>
            <person name="Kudryashova E.B."/>
        </authorList>
    </citation>
    <scope>NUCLEOTIDE SEQUENCE [LARGE SCALE GENOMIC DNA]</scope>
    <source>
        <strain evidence="2 3">VKM B-2846</strain>
    </source>
</reference>
<gene>
    <name evidence="2" type="ORF">SD71_03960</name>
</gene>
<protein>
    <submittedName>
        <fullName evidence="2">Sporulation protein</fullName>
    </submittedName>
</protein>
<comment type="caution">
    <text evidence="2">The sequence shown here is derived from an EMBL/GenBank/DDBJ whole genome shotgun (WGS) entry which is preliminary data.</text>
</comment>
<accession>A0ABR5A9N3</accession>
<dbReference type="SUPFAM" id="SSF56112">
    <property type="entry name" value="Protein kinase-like (PK-like)"/>
    <property type="match status" value="1"/>
</dbReference>
<dbReference type="EMBL" id="JXAL01000002">
    <property type="protein sequence ID" value="KIL37122.1"/>
    <property type="molecule type" value="Genomic_DNA"/>
</dbReference>
<keyword evidence="3" id="KW-1185">Reference proteome</keyword>
<evidence type="ECO:0000313" key="2">
    <source>
        <dbReference type="EMBL" id="KIL37122.1"/>
    </source>
</evidence>
<dbReference type="Gene3D" id="3.30.200.20">
    <property type="entry name" value="Phosphorylase Kinase, domain 1"/>
    <property type="match status" value="1"/>
</dbReference>
<proteinExistence type="predicted"/>
<evidence type="ECO:0000313" key="3">
    <source>
        <dbReference type="Proteomes" id="UP000054526"/>
    </source>
</evidence>
<dbReference type="InterPro" id="IPR002575">
    <property type="entry name" value="Aminoglycoside_PTrfase"/>
</dbReference>
<dbReference type="PANTHER" id="PTHR39179">
    <property type="entry name" value="SPORE COAT PROTEIN I"/>
    <property type="match status" value="1"/>
</dbReference>